<dbReference type="EMBL" id="BJWI01000034">
    <property type="protein sequence ID" value="GEM02368.1"/>
    <property type="molecule type" value="Genomic_DNA"/>
</dbReference>
<dbReference type="GO" id="GO:0004834">
    <property type="term" value="F:tryptophan synthase activity"/>
    <property type="evidence" value="ECO:0007669"/>
    <property type="project" value="UniProtKB-UniRule"/>
</dbReference>
<dbReference type="GO" id="GO:0005829">
    <property type="term" value="C:cytosol"/>
    <property type="evidence" value="ECO:0007669"/>
    <property type="project" value="TreeGrafter"/>
</dbReference>
<evidence type="ECO:0000313" key="12">
    <source>
        <dbReference type="EMBL" id="SFP60951.1"/>
    </source>
</evidence>
<reference evidence="12 13" key="1">
    <citation type="submission" date="2016-10" db="EMBL/GenBank/DDBJ databases">
        <authorList>
            <person name="de Groot N.N."/>
        </authorList>
    </citation>
    <scope>NUCLEOTIDE SEQUENCE [LARGE SCALE GENOMIC DNA]</scope>
    <source>
        <strain evidence="12 13">DSM 17073</strain>
    </source>
</reference>
<dbReference type="EMBL" id="FOXC01000033">
    <property type="protein sequence ID" value="SFP60951.1"/>
    <property type="molecule type" value="Genomic_DNA"/>
</dbReference>
<dbReference type="UniPathway" id="UPA00035">
    <property type="reaction ID" value="UER00044"/>
</dbReference>
<accession>A0A1I5RRR9</accession>
<dbReference type="InterPro" id="IPR002028">
    <property type="entry name" value="Trp_synthase_suA"/>
</dbReference>
<feature type="active site" description="Proton acceptor" evidence="9">
    <location>
        <position position="51"/>
    </location>
</feature>
<dbReference type="InterPro" id="IPR018204">
    <property type="entry name" value="Trp_synthase_alpha_AS"/>
</dbReference>
<evidence type="ECO:0000256" key="3">
    <source>
        <dbReference type="ARBA" id="ARBA00011270"/>
    </source>
</evidence>
<comment type="subunit">
    <text evidence="3 9">Tetramer of two alpha and two beta chains.</text>
</comment>
<keyword evidence="7 9" id="KW-0456">Lyase</keyword>
<evidence type="ECO:0000256" key="6">
    <source>
        <dbReference type="ARBA" id="ARBA00023141"/>
    </source>
</evidence>
<dbReference type="RefSeq" id="WP_089833145.1">
    <property type="nucleotide sequence ID" value="NZ_BJWI01000034.1"/>
</dbReference>
<keyword evidence="4 9" id="KW-0028">Amino-acid biosynthesis</keyword>
<comment type="pathway">
    <text evidence="2 9">Amino-acid biosynthesis; L-tryptophan biosynthesis; L-tryptophan from chorismate: step 5/5.</text>
</comment>
<dbReference type="CDD" id="cd04724">
    <property type="entry name" value="Tryptophan_synthase_alpha"/>
    <property type="match status" value="1"/>
</dbReference>
<evidence type="ECO:0000313" key="14">
    <source>
        <dbReference type="Proteomes" id="UP000321547"/>
    </source>
</evidence>
<keyword evidence="6 9" id="KW-0057">Aromatic amino acid biosynthesis</keyword>
<comment type="function">
    <text evidence="1 9">The alpha subunit is responsible for the aldol cleavage of indoleglycerol phosphate to indole and glyceraldehyde 3-phosphate.</text>
</comment>
<dbReference type="InterPro" id="IPR011060">
    <property type="entry name" value="RibuloseP-bd_barrel"/>
</dbReference>
<sequence>MSKQQLETRFKQILDQGDKLFVPYIMAGDGGLDVLNERIDFLADCGASAIELGLPFSDPVADGETIQQAGIRALKSGTTVQRVFDTLKQSKDRNIPIILMTYMNPVYHYGIDAFAKACVASGVSGLIVPDLPMEEEQAVTDVLHQYDLALIRLVALTSPVARQKELKKRTEGFLYAVTVTGTTGERQTFTDRVHQYLADLKVGATTPVLAGFGVSSEEQVKNLARHCDGVVVGSRIVKAFHDGEKDVIKALIEASKQ</sequence>
<evidence type="ECO:0000256" key="5">
    <source>
        <dbReference type="ARBA" id="ARBA00022822"/>
    </source>
</evidence>
<dbReference type="Pfam" id="PF00290">
    <property type="entry name" value="Trp_syntA"/>
    <property type="match status" value="1"/>
</dbReference>
<dbReference type="HAMAP" id="MF_00131">
    <property type="entry name" value="Trp_synth_alpha"/>
    <property type="match status" value="1"/>
</dbReference>
<keyword evidence="14" id="KW-1185">Reference proteome</keyword>
<dbReference type="SUPFAM" id="SSF51366">
    <property type="entry name" value="Ribulose-phoshate binding barrel"/>
    <property type="match status" value="1"/>
</dbReference>
<comment type="catalytic activity">
    <reaction evidence="8 9">
        <text>(1S,2R)-1-C-(indol-3-yl)glycerol 3-phosphate + L-serine = D-glyceraldehyde 3-phosphate + L-tryptophan + H2O</text>
        <dbReference type="Rhea" id="RHEA:10532"/>
        <dbReference type="ChEBI" id="CHEBI:15377"/>
        <dbReference type="ChEBI" id="CHEBI:33384"/>
        <dbReference type="ChEBI" id="CHEBI:57912"/>
        <dbReference type="ChEBI" id="CHEBI:58866"/>
        <dbReference type="ChEBI" id="CHEBI:59776"/>
        <dbReference type="EC" id="4.2.1.20"/>
    </reaction>
</comment>
<reference evidence="11 14" key="2">
    <citation type="submission" date="2019-07" db="EMBL/GenBank/DDBJ databases">
        <title>Whole genome shotgun sequence of Halolactibacillus halophilus NBRC 100868.</title>
        <authorList>
            <person name="Hosoyama A."/>
            <person name="Uohara A."/>
            <person name="Ohji S."/>
            <person name="Ichikawa N."/>
        </authorList>
    </citation>
    <scope>NUCLEOTIDE SEQUENCE [LARGE SCALE GENOMIC DNA]</scope>
    <source>
        <strain evidence="11 14">NBRC 100868</strain>
    </source>
</reference>
<dbReference type="STRING" id="306540.SAMN05421839_13321"/>
<feature type="active site" description="Proton acceptor" evidence="9">
    <location>
        <position position="62"/>
    </location>
</feature>
<dbReference type="FunFam" id="3.20.20.70:FF:000037">
    <property type="entry name" value="Tryptophan synthase alpha chain"/>
    <property type="match status" value="1"/>
</dbReference>
<name>A0A1I5RRR9_9BACI</name>
<dbReference type="PANTHER" id="PTHR43406:SF1">
    <property type="entry name" value="TRYPTOPHAN SYNTHASE ALPHA CHAIN, CHLOROPLASTIC"/>
    <property type="match status" value="1"/>
</dbReference>
<evidence type="ECO:0000313" key="13">
    <source>
        <dbReference type="Proteomes" id="UP000242243"/>
    </source>
</evidence>
<dbReference type="OrthoDB" id="9804578at2"/>
<evidence type="ECO:0000256" key="2">
    <source>
        <dbReference type="ARBA" id="ARBA00004733"/>
    </source>
</evidence>
<dbReference type="PROSITE" id="PS00167">
    <property type="entry name" value="TRP_SYNTHASE_ALPHA"/>
    <property type="match status" value="1"/>
</dbReference>
<dbReference type="Gene3D" id="3.20.20.70">
    <property type="entry name" value="Aldolase class I"/>
    <property type="match status" value="1"/>
</dbReference>
<protein>
    <recommendedName>
        <fullName evidence="9">Tryptophan synthase alpha chain</fullName>
        <ecNumber evidence="9">4.2.1.20</ecNumber>
    </recommendedName>
</protein>
<dbReference type="NCBIfam" id="TIGR00262">
    <property type="entry name" value="trpA"/>
    <property type="match status" value="1"/>
</dbReference>
<evidence type="ECO:0000256" key="7">
    <source>
        <dbReference type="ARBA" id="ARBA00023239"/>
    </source>
</evidence>
<gene>
    <name evidence="9 11" type="primary">trpA</name>
    <name evidence="11" type="ORF">HHA03_19000</name>
    <name evidence="12" type="ORF">SAMN05421839_13321</name>
</gene>
<evidence type="ECO:0000313" key="11">
    <source>
        <dbReference type="EMBL" id="GEM02368.1"/>
    </source>
</evidence>
<dbReference type="Proteomes" id="UP000242243">
    <property type="component" value="Unassembled WGS sequence"/>
</dbReference>
<dbReference type="EC" id="4.2.1.20" evidence="9"/>
<proteinExistence type="inferred from homology"/>
<evidence type="ECO:0000256" key="9">
    <source>
        <dbReference type="HAMAP-Rule" id="MF_00131"/>
    </source>
</evidence>
<organism evidence="12 13">
    <name type="scientific">Halolactibacillus halophilus</name>
    <dbReference type="NCBI Taxonomy" id="306540"/>
    <lineage>
        <taxon>Bacteria</taxon>
        <taxon>Bacillati</taxon>
        <taxon>Bacillota</taxon>
        <taxon>Bacilli</taxon>
        <taxon>Bacillales</taxon>
        <taxon>Bacillaceae</taxon>
        <taxon>Halolactibacillus</taxon>
    </lineage>
</organism>
<dbReference type="Proteomes" id="UP000321547">
    <property type="component" value="Unassembled WGS sequence"/>
</dbReference>
<evidence type="ECO:0000256" key="10">
    <source>
        <dbReference type="RuleBase" id="RU003662"/>
    </source>
</evidence>
<evidence type="ECO:0000256" key="4">
    <source>
        <dbReference type="ARBA" id="ARBA00022605"/>
    </source>
</evidence>
<dbReference type="InterPro" id="IPR013785">
    <property type="entry name" value="Aldolase_TIM"/>
</dbReference>
<evidence type="ECO:0000256" key="1">
    <source>
        <dbReference type="ARBA" id="ARBA00003365"/>
    </source>
</evidence>
<dbReference type="PANTHER" id="PTHR43406">
    <property type="entry name" value="TRYPTOPHAN SYNTHASE, ALPHA CHAIN"/>
    <property type="match status" value="1"/>
</dbReference>
<keyword evidence="5 9" id="KW-0822">Tryptophan biosynthesis</keyword>
<evidence type="ECO:0000256" key="8">
    <source>
        <dbReference type="ARBA" id="ARBA00049047"/>
    </source>
</evidence>
<dbReference type="AlphaFoldDB" id="A0A1I5RRR9"/>
<comment type="similarity">
    <text evidence="9 10">Belongs to the TrpA family.</text>
</comment>